<dbReference type="SUPFAM" id="SSF52540">
    <property type="entry name" value="P-loop containing nucleoside triphosphate hydrolases"/>
    <property type="match status" value="1"/>
</dbReference>
<sequence>MYGKNTIICALGFCMNSVELIDVNKQYGESKALTDIQLSVKKGEKLVICGPSGSGKSTLIRAVNGLESISKGVIKVLGQPISTTPSDKVDMVFQHFHLFPHLSILDNLILAPTRTLNLSRREALKNAMHFLNQVGMTDQADQFPVQLSSGQKQRVAIARSLCMQPEVLLFDEPTAALDPQTKHDVLNIITDIAKSGMTMICITHDVSFAQKIADRVVFMEQGKIIEVAPPEQFFNQPQHPRAQHFLDQFMSHQ</sequence>
<geneLocation type="plasmid" evidence="8">
    <name>pthaf100_a</name>
</geneLocation>
<dbReference type="EMBL" id="CP045351">
    <property type="protein sequence ID" value="QFT28150.1"/>
    <property type="molecule type" value="Genomic_DNA"/>
</dbReference>
<dbReference type="PROSITE" id="PS50893">
    <property type="entry name" value="ABC_TRANSPORTER_2"/>
    <property type="match status" value="1"/>
</dbReference>
<accession>A0A5P9CPN4</accession>
<evidence type="ECO:0000256" key="3">
    <source>
        <dbReference type="ARBA" id="ARBA00022448"/>
    </source>
</evidence>
<keyword evidence="5 7" id="KW-0067">ATP-binding</keyword>
<dbReference type="Proteomes" id="UP000326936">
    <property type="component" value="Plasmid pTHAF100_a"/>
</dbReference>
<dbReference type="InterPro" id="IPR003593">
    <property type="entry name" value="AAA+_ATPase"/>
</dbReference>
<protein>
    <submittedName>
        <fullName evidence="7">Glutamine transport ATP-binding protein GlnQ</fullName>
    </submittedName>
</protein>
<organism evidence="7 8">
    <name type="scientific">Vibrio aquimaris</name>
    <dbReference type="NCBI Taxonomy" id="2587862"/>
    <lineage>
        <taxon>Bacteria</taxon>
        <taxon>Pseudomonadati</taxon>
        <taxon>Pseudomonadota</taxon>
        <taxon>Gammaproteobacteria</taxon>
        <taxon>Vibrionales</taxon>
        <taxon>Vibrionaceae</taxon>
        <taxon>Vibrio</taxon>
    </lineage>
</organism>
<gene>
    <name evidence="7" type="primary">glnQ2</name>
    <name evidence="7" type="ORF">FIV01_17305</name>
</gene>
<dbReference type="AlphaFoldDB" id="A0A5P9CPN4"/>
<reference evidence="7 8" key="1">
    <citation type="submission" date="2019-10" db="EMBL/GenBank/DDBJ databases">
        <title>Complete genome sequence of Vibrio sp. strain THAF100, isolated from non-filtered water from the water column of tank 6 of a marine aquarium containing stony-coral fragments. Water maintained at 26 degree C.</title>
        <authorList>
            <person name="Ruckert C."/>
            <person name="Franco A."/>
            <person name="Kalinowski J."/>
            <person name="Glaeser S."/>
        </authorList>
    </citation>
    <scope>NUCLEOTIDE SEQUENCE [LARGE SCALE GENOMIC DNA]</scope>
    <source>
        <strain evidence="7 8">THAF100</strain>
        <plasmid evidence="8">pthaf100_a</plasmid>
    </source>
</reference>
<evidence type="ECO:0000256" key="5">
    <source>
        <dbReference type="ARBA" id="ARBA00022840"/>
    </source>
</evidence>
<evidence type="ECO:0000256" key="1">
    <source>
        <dbReference type="ARBA" id="ARBA00004417"/>
    </source>
</evidence>
<evidence type="ECO:0000256" key="2">
    <source>
        <dbReference type="ARBA" id="ARBA00005417"/>
    </source>
</evidence>
<dbReference type="SMART" id="SM00382">
    <property type="entry name" value="AAA"/>
    <property type="match status" value="1"/>
</dbReference>
<dbReference type="Gene3D" id="3.40.50.300">
    <property type="entry name" value="P-loop containing nucleotide triphosphate hydrolases"/>
    <property type="match status" value="1"/>
</dbReference>
<dbReference type="PANTHER" id="PTHR43166">
    <property type="entry name" value="AMINO ACID IMPORT ATP-BINDING PROTEIN"/>
    <property type="match status" value="1"/>
</dbReference>
<dbReference type="PIRSF" id="PIRSF039085">
    <property type="entry name" value="ABC_ATPase_HisP"/>
    <property type="match status" value="1"/>
</dbReference>
<comment type="subcellular location">
    <subcellularLocation>
        <location evidence="1">Cell inner membrane</location>
        <topology evidence="1">Peripheral membrane protein</topology>
    </subcellularLocation>
</comment>
<keyword evidence="8" id="KW-1185">Reference proteome</keyword>
<dbReference type="InterPro" id="IPR017871">
    <property type="entry name" value="ABC_transporter-like_CS"/>
</dbReference>
<proteinExistence type="inferred from homology"/>
<dbReference type="KEGG" id="vaq:FIV01_17305"/>
<dbReference type="Pfam" id="PF00005">
    <property type="entry name" value="ABC_tran"/>
    <property type="match status" value="1"/>
</dbReference>
<dbReference type="InterPro" id="IPR027417">
    <property type="entry name" value="P-loop_NTPase"/>
</dbReference>
<dbReference type="InterPro" id="IPR050086">
    <property type="entry name" value="MetN_ABC_transporter-like"/>
</dbReference>
<dbReference type="InterPro" id="IPR030679">
    <property type="entry name" value="ABC_ATPase_HisP-typ"/>
</dbReference>
<dbReference type="GO" id="GO:0016887">
    <property type="term" value="F:ATP hydrolysis activity"/>
    <property type="evidence" value="ECO:0007669"/>
    <property type="project" value="InterPro"/>
</dbReference>
<dbReference type="InterPro" id="IPR003439">
    <property type="entry name" value="ABC_transporter-like_ATP-bd"/>
</dbReference>
<keyword evidence="7" id="KW-0614">Plasmid</keyword>
<dbReference type="PROSITE" id="PS00211">
    <property type="entry name" value="ABC_TRANSPORTER_1"/>
    <property type="match status" value="1"/>
</dbReference>
<keyword evidence="3" id="KW-0813">Transport</keyword>
<evidence type="ECO:0000313" key="8">
    <source>
        <dbReference type="Proteomes" id="UP000326936"/>
    </source>
</evidence>
<evidence type="ECO:0000259" key="6">
    <source>
        <dbReference type="PROSITE" id="PS50893"/>
    </source>
</evidence>
<evidence type="ECO:0000256" key="4">
    <source>
        <dbReference type="ARBA" id="ARBA00022741"/>
    </source>
</evidence>
<keyword evidence="4" id="KW-0547">Nucleotide-binding</keyword>
<dbReference type="PANTHER" id="PTHR43166:SF4">
    <property type="entry name" value="PHOSPHONATES IMPORT ATP-BINDING PROTEIN PHNC"/>
    <property type="match status" value="1"/>
</dbReference>
<comment type="similarity">
    <text evidence="2">Belongs to the ABC transporter superfamily.</text>
</comment>
<dbReference type="GO" id="GO:0005524">
    <property type="term" value="F:ATP binding"/>
    <property type="evidence" value="ECO:0007669"/>
    <property type="project" value="UniProtKB-KW"/>
</dbReference>
<dbReference type="GO" id="GO:0015424">
    <property type="term" value="F:ABC-type amino acid transporter activity"/>
    <property type="evidence" value="ECO:0007669"/>
    <property type="project" value="InterPro"/>
</dbReference>
<evidence type="ECO:0000313" key="7">
    <source>
        <dbReference type="EMBL" id="QFT28150.1"/>
    </source>
</evidence>
<feature type="domain" description="ABC transporter" evidence="6">
    <location>
        <begin position="18"/>
        <end position="246"/>
    </location>
</feature>
<name>A0A5P9CPN4_9VIBR</name>
<dbReference type="GO" id="GO:0005886">
    <property type="term" value="C:plasma membrane"/>
    <property type="evidence" value="ECO:0007669"/>
    <property type="project" value="UniProtKB-SubCell"/>
</dbReference>